<feature type="compositionally biased region" description="Low complexity" evidence="1">
    <location>
        <begin position="170"/>
        <end position="184"/>
    </location>
</feature>
<feature type="region of interest" description="Disordered" evidence="1">
    <location>
        <begin position="214"/>
        <end position="300"/>
    </location>
</feature>
<name>A0AAD9JBE2_9ANNE</name>
<feature type="compositionally biased region" description="Polar residues" evidence="1">
    <location>
        <begin position="279"/>
        <end position="290"/>
    </location>
</feature>
<gene>
    <name evidence="2" type="ORF">LSH36_456g04045</name>
</gene>
<feature type="compositionally biased region" description="Basic and acidic residues" evidence="1">
    <location>
        <begin position="133"/>
        <end position="166"/>
    </location>
</feature>
<keyword evidence="3" id="KW-1185">Reference proteome</keyword>
<evidence type="ECO:0000313" key="2">
    <source>
        <dbReference type="EMBL" id="KAK2149370.1"/>
    </source>
</evidence>
<feature type="region of interest" description="Disordered" evidence="1">
    <location>
        <begin position="474"/>
        <end position="493"/>
    </location>
</feature>
<evidence type="ECO:0000256" key="1">
    <source>
        <dbReference type="SAM" id="MobiDB-lite"/>
    </source>
</evidence>
<feature type="compositionally biased region" description="Acidic residues" evidence="1">
    <location>
        <begin position="21"/>
        <end position="30"/>
    </location>
</feature>
<comment type="caution">
    <text evidence="2">The sequence shown here is derived from an EMBL/GenBank/DDBJ whole genome shotgun (WGS) entry which is preliminary data.</text>
</comment>
<accession>A0AAD9JBE2</accession>
<reference evidence="2" key="1">
    <citation type="journal article" date="2023" name="Mol. Biol. Evol.">
        <title>Third-Generation Sequencing Reveals the Adaptive Role of the Epigenome in Three Deep-Sea Polychaetes.</title>
        <authorList>
            <person name="Perez M."/>
            <person name="Aroh O."/>
            <person name="Sun Y."/>
            <person name="Lan Y."/>
            <person name="Juniper S.K."/>
            <person name="Young C.R."/>
            <person name="Angers B."/>
            <person name="Qian P.Y."/>
        </authorList>
    </citation>
    <scope>NUCLEOTIDE SEQUENCE</scope>
    <source>
        <strain evidence="2">P08H-3</strain>
    </source>
</reference>
<dbReference type="AlphaFoldDB" id="A0AAD9JBE2"/>
<protein>
    <submittedName>
        <fullName evidence="2">Uncharacterized protein</fullName>
    </submittedName>
</protein>
<feature type="compositionally biased region" description="Polar residues" evidence="1">
    <location>
        <begin position="32"/>
        <end position="41"/>
    </location>
</feature>
<sequence length="493" mass="54154">MDLSEMAKDFFWEKYESGSESSDDFEDCGDEVSNNVSNDASSLFGDKWSLNIGSIDMSDAKWGLIKKSEDSPHPCPDGSEQNTEDSQVAIDSGDGTRKKAEDADSRDEDIDAKIVDTDLKSEDVVLKNGGADLKNDDVDLKTSDSRMENGDANLKSEDIDREECSMERTSVSGDQSESVSDVDQSSLDLSNVQLEFDFNIDLSSIHLDLSELEADPADSKSDGETFEPILHISDEKLDAPDEEMQLRISEDQKTIGDNEADHDDDDDDDRSSLEVELSDTGTLCSETKTVTSEEEPDEVNLDRTTTDVADDASLFDIKANLPDVEIDLGFARYKLLDDEVSRDDVSGRIGNNTEYGEADLETDAAAFRAYTAENGLVSDDDASYCPSRSSVEIDEVDLNIEADDLNPVVIIRQSDVDVLKSTDGRHSPDVINEKSDAIDDRSQSSDVISKIDLTFDWGFLEAAYESSPLFRDPDLDKAVKGKQSSGRAGQLEL</sequence>
<evidence type="ECO:0000313" key="3">
    <source>
        <dbReference type="Proteomes" id="UP001208570"/>
    </source>
</evidence>
<dbReference type="EMBL" id="JAODUP010000455">
    <property type="protein sequence ID" value="KAK2149370.1"/>
    <property type="molecule type" value="Genomic_DNA"/>
</dbReference>
<feature type="region of interest" description="Disordered" evidence="1">
    <location>
        <begin position="65"/>
        <end position="109"/>
    </location>
</feature>
<feature type="compositionally biased region" description="Acidic residues" evidence="1">
    <location>
        <begin position="258"/>
        <end position="269"/>
    </location>
</feature>
<proteinExistence type="predicted"/>
<feature type="compositionally biased region" description="Basic and acidic residues" evidence="1">
    <location>
        <begin position="94"/>
        <end position="103"/>
    </location>
</feature>
<feature type="region of interest" description="Disordered" evidence="1">
    <location>
        <begin position="130"/>
        <end position="184"/>
    </location>
</feature>
<feature type="region of interest" description="Disordered" evidence="1">
    <location>
        <begin position="16"/>
        <end position="41"/>
    </location>
</feature>
<organism evidence="2 3">
    <name type="scientific">Paralvinella palmiformis</name>
    <dbReference type="NCBI Taxonomy" id="53620"/>
    <lineage>
        <taxon>Eukaryota</taxon>
        <taxon>Metazoa</taxon>
        <taxon>Spiralia</taxon>
        <taxon>Lophotrochozoa</taxon>
        <taxon>Annelida</taxon>
        <taxon>Polychaeta</taxon>
        <taxon>Sedentaria</taxon>
        <taxon>Canalipalpata</taxon>
        <taxon>Terebellida</taxon>
        <taxon>Terebelliformia</taxon>
        <taxon>Alvinellidae</taxon>
        <taxon>Paralvinella</taxon>
    </lineage>
</organism>
<feature type="region of interest" description="Disordered" evidence="1">
    <location>
        <begin position="422"/>
        <end position="442"/>
    </location>
</feature>
<dbReference type="Proteomes" id="UP001208570">
    <property type="component" value="Unassembled WGS sequence"/>
</dbReference>
<feature type="compositionally biased region" description="Basic and acidic residues" evidence="1">
    <location>
        <begin position="232"/>
        <end position="256"/>
    </location>
</feature>